<dbReference type="InterPro" id="IPR018357">
    <property type="entry name" value="Hexapep_transf_CS"/>
</dbReference>
<dbReference type="GO" id="GO:0016020">
    <property type="term" value="C:membrane"/>
    <property type="evidence" value="ECO:0007669"/>
    <property type="project" value="GOC"/>
</dbReference>
<dbReference type="AlphaFoldDB" id="A0A841FTM9"/>
<comment type="similarity">
    <text evidence="2 17">In the N-terminal section; belongs to the N-acetylglucosamine-1-phosphate uridyltransferase family.</text>
</comment>
<dbReference type="RefSeq" id="WP_275414556.1">
    <property type="nucleotide sequence ID" value="NZ_BONT01000033.1"/>
</dbReference>
<feature type="binding site" evidence="17">
    <location>
        <position position="160"/>
    </location>
    <ligand>
        <name>UDP-N-acetyl-alpha-D-glucosamine</name>
        <dbReference type="ChEBI" id="CHEBI:57705"/>
    </ligand>
</feature>
<keyword evidence="21" id="KW-1185">Reference proteome</keyword>
<dbReference type="GO" id="GO:0019134">
    <property type="term" value="F:glucosamine-1-phosphate N-acetyltransferase activity"/>
    <property type="evidence" value="ECO:0007669"/>
    <property type="project" value="UniProtKB-UniRule"/>
</dbReference>
<feature type="binding site" evidence="17">
    <location>
        <position position="338"/>
    </location>
    <ligand>
        <name>UDP-N-acetyl-alpha-D-glucosamine</name>
        <dbReference type="ChEBI" id="CHEBI:57705"/>
    </ligand>
</feature>
<keyword evidence="7 17" id="KW-0677">Repeat</keyword>
<feature type="region of interest" description="Pyrophosphorylase" evidence="17">
    <location>
        <begin position="1"/>
        <end position="235"/>
    </location>
</feature>
<feature type="binding site" evidence="17">
    <location>
        <begin position="391"/>
        <end position="392"/>
    </location>
    <ligand>
        <name>acetyl-CoA</name>
        <dbReference type="ChEBI" id="CHEBI:57288"/>
    </ligand>
</feature>
<feature type="binding site" evidence="17">
    <location>
        <begin position="106"/>
        <end position="108"/>
    </location>
    <ligand>
        <name>UDP-N-acetyl-alpha-D-glucosamine</name>
        <dbReference type="ChEBI" id="CHEBI:57705"/>
    </ligand>
</feature>
<dbReference type="Gene3D" id="2.160.10.10">
    <property type="entry name" value="Hexapeptide repeat proteins"/>
    <property type="match status" value="1"/>
</dbReference>
<evidence type="ECO:0000256" key="10">
    <source>
        <dbReference type="ARBA" id="ARBA00022984"/>
    </source>
</evidence>
<evidence type="ECO:0000256" key="7">
    <source>
        <dbReference type="ARBA" id="ARBA00022737"/>
    </source>
</evidence>
<comment type="subunit">
    <text evidence="17">Homotrimer.</text>
</comment>
<sequence length="481" mass="49420">MTQPQRTVILLAAGEGKRMKSALPKVLHEILGRSLVGHVLAAAAPLEPAETMVVVGHGADQVTAHLAETTPGARTVLQEQQLGTGHATRVALDALPEATGTVVVLYGDTPLLQASTLRGLCEAHEDGGHAATVLTASVDDPTGLGRIIRDADGAFARIVEQKDATPAQLALTEINSGMYAFDAARLRVALKGLTTDNSQGEEYLTQALTLMLDAGHTVGTHTAPDIADTLGCNDREQLAWLRGLMQKRVNSALMRTGVTMDDPATTWVDVTATVGVDATIRPNVQVKGATRIGEGAEIGPDSTLVDTVVGAGASVVRAHTLGATVGAKATVGPFAYLRPDAELADGAKVGTFVEVKNSTVGAGSKVPHLSYVGDATIGAGANIGAGTIVANYDGVAKHRTQVGDAVFVGSDSVLIAPVSIADGSYVAAGSAVDQNVPSGALGVARGRQRNIEGWVERKRPGTKTAKAAERAADGAAEQRSE</sequence>
<keyword evidence="4 17" id="KW-0808">Transferase</keyword>
<dbReference type="GO" id="GO:0009245">
    <property type="term" value="P:lipid A biosynthetic process"/>
    <property type="evidence" value="ECO:0007669"/>
    <property type="project" value="UniProtKB-UniRule"/>
</dbReference>
<feature type="binding site" evidence="17">
    <location>
        <position position="428"/>
    </location>
    <ligand>
        <name>acetyl-CoA</name>
        <dbReference type="ChEBI" id="CHEBI:57288"/>
    </ligand>
</feature>
<dbReference type="EMBL" id="JACHGT010000009">
    <property type="protein sequence ID" value="MBB6036687.1"/>
    <property type="molecule type" value="Genomic_DNA"/>
</dbReference>
<comment type="pathway">
    <text evidence="17">Bacterial outer membrane biogenesis; LPS lipid A biosynthesis.</text>
</comment>
<evidence type="ECO:0000256" key="9">
    <source>
        <dbReference type="ARBA" id="ARBA00022960"/>
    </source>
</evidence>
<evidence type="ECO:0000256" key="6">
    <source>
        <dbReference type="ARBA" id="ARBA00022723"/>
    </source>
</evidence>
<feature type="binding site" evidence="17">
    <location>
        <position position="25"/>
    </location>
    <ligand>
        <name>UDP-N-acetyl-alpha-D-glucosamine</name>
        <dbReference type="ChEBI" id="CHEBI:57705"/>
    </ligand>
</feature>
<dbReference type="PANTHER" id="PTHR43584">
    <property type="entry name" value="NUCLEOTIDYL TRANSFERASE"/>
    <property type="match status" value="1"/>
</dbReference>
<evidence type="ECO:0000313" key="21">
    <source>
        <dbReference type="Proteomes" id="UP000548476"/>
    </source>
</evidence>
<evidence type="ECO:0000256" key="4">
    <source>
        <dbReference type="ARBA" id="ARBA00022679"/>
    </source>
</evidence>
<feature type="binding site" evidence="17">
    <location>
        <position position="233"/>
    </location>
    <ligand>
        <name>Mg(2+)</name>
        <dbReference type="ChEBI" id="CHEBI:18420"/>
    </ligand>
</feature>
<dbReference type="GO" id="GO:0009252">
    <property type="term" value="P:peptidoglycan biosynthetic process"/>
    <property type="evidence" value="ECO:0007669"/>
    <property type="project" value="UniProtKB-UniRule"/>
</dbReference>
<feature type="region of interest" description="Linker" evidence="17">
    <location>
        <begin position="236"/>
        <end position="256"/>
    </location>
</feature>
<feature type="binding site" evidence="17">
    <location>
        <position position="356"/>
    </location>
    <ligand>
        <name>UDP-N-acetyl-alpha-D-glucosamine</name>
        <dbReference type="ChEBI" id="CHEBI:57705"/>
    </ligand>
</feature>
<dbReference type="CDD" id="cd02540">
    <property type="entry name" value="GT2_GlmU_N_bac"/>
    <property type="match status" value="1"/>
</dbReference>
<evidence type="ECO:0000256" key="15">
    <source>
        <dbReference type="ARBA" id="ARBA00048493"/>
    </source>
</evidence>
<evidence type="ECO:0000256" key="17">
    <source>
        <dbReference type="HAMAP-Rule" id="MF_01631"/>
    </source>
</evidence>
<dbReference type="Proteomes" id="UP000548476">
    <property type="component" value="Unassembled WGS sequence"/>
</dbReference>
<dbReference type="SUPFAM" id="SSF51161">
    <property type="entry name" value="Trimeric LpxA-like enzymes"/>
    <property type="match status" value="1"/>
</dbReference>
<comment type="caution">
    <text evidence="20">The sequence shown here is derived from an EMBL/GenBank/DDBJ whole genome shotgun (WGS) entry which is preliminary data.</text>
</comment>
<keyword evidence="9 17" id="KW-0133">Cell shape</keyword>
<dbReference type="InterPro" id="IPR038009">
    <property type="entry name" value="GlmU_C_LbH"/>
</dbReference>
<keyword evidence="5 17" id="KW-0548">Nucleotidyltransferase</keyword>
<feature type="domain" description="MobA-like NTP transferase" evidence="19">
    <location>
        <begin position="8"/>
        <end position="137"/>
    </location>
</feature>
<dbReference type="InterPro" id="IPR029044">
    <property type="entry name" value="Nucleotide-diphossugar_trans"/>
</dbReference>
<evidence type="ECO:0000256" key="12">
    <source>
        <dbReference type="ARBA" id="ARBA00023315"/>
    </source>
</evidence>
<evidence type="ECO:0000256" key="11">
    <source>
        <dbReference type="ARBA" id="ARBA00023268"/>
    </source>
</evidence>
<dbReference type="InterPro" id="IPR050065">
    <property type="entry name" value="GlmU-like"/>
</dbReference>
<feature type="binding site" evidence="17">
    <location>
        <position position="371"/>
    </location>
    <ligand>
        <name>UDP-N-acetyl-alpha-D-glucosamine</name>
        <dbReference type="ChEBI" id="CHEBI:57705"/>
    </ligand>
</feature>
<evidence type="ECO:0000256" key="3">
    <source>
        <dbReference type="ARBA" id="ARBA00022490"/>
    </source>
</evidence>
<dbReference type="CDD" id="cd03353">
    <property type="entry name" value="LbH_GlmU_C"/>
    <property type="match status" value="1"/>
</dbReference>
<dbReference type="GO" id="GO:0000287">
    <property type="term" value="F:magnesium ion binding"/>
    <property type="evidence" value="ECO:0007669"/>
    <property type="project" value="UniProtKB-UniRule"/>
</dbReference>
<dbReference type="Gene3D" id="3.90.550.10">
    <property type="entry name" value="Spore Coat Polysaccharide Biosynthesis Protein SpsA, Chain A"/>
    <property type="match status" value="1"/>
</dbReference>
<keyword evidence="13 17" id="KW-0961">Cell wall biogenesis/degradation</keyword>
<feature type="region of interest" description="N-acetyltransferase" evidence="17">
    <location>
        <begin position="257"/>
        <end position="481"/>
    </location>
</feature>
<name>A0A841FTM9_9ACTN</name>
<dbReference type="GO" id="GO:0006048">
    <property type="term" value="P:UDP-N-acetylglucosamine biosynthetic process"/>
    <property type="evidence" value="ECO:0007669"/>
    <property type="project" value="UniProtKB-UniPathway"/>
</dbReference>
<keyword evidence="8 17" id="KW-0460">Magnesium</keyword>
<proteinExistence type="inferred from homology"/>
<comment type="catalytic activity">
    <reaction evidence="15 17">
        <text>N-acetyl-alpha-D-glucosamine 1-phosphate + UTP + H(+) = UDP-N-acetyl-alpha-D-glucosamine + diphosphate</text>
        <dbReference type="Rhea" id="RHEA:13509"/>
        <dbReference type="ChEBI" id="CHEBI:15378"/>
        <dbReference type="ChEBI" id="CHEBI:33019"/>
        <dbReference type="ChEBI" id="CHEBI:46398"/>
        <dbReference type="ChEBI" id="CHEBI:57705"/>
        <dbReference type="ChEBI" id="CHEBI:57776"/>
        <dbReference type="EC" id="2.7.7.23"/>
    </reaction>
</comment>
<dbReference type="GO" id="GO:0000902">
    <property type="term" value="P:cell morphogenesis"/>
    <property type="evidence" value="ECO:0007669"/>
    <property type="project" value="UniProtKB-UniRule"/>
</dbReference>
<evidence type="ECO:0000256" key="18">
    <source>
        <dbReference type="SAM" id="MobiDB-lite"/>
    </source>
</evidence>
<dbReference type="GO" id="GO:0005737">
    <property type="term" value="C:cytoplasm"/>
    <property type="evidence" value="ECO:0007669"/>
    <property type="project" value="UniProtKB-SubCell"/>
</dbReference>
<dbReference type="InterPro" id="IPR005882">
    <property type="entry name" value="Bifunctional_GlmU"/>
</dbReference>
<comment type="similarity">
    <text evidence="1 17">In the C-terminal section; belongs to the transferase hexapeptide repeat family.</text>
</comment>
<keyword evidence="3 17" id="KW-0963">Cytoplasm</keyword>
<dbReference type="EC" id="2.7.7.23" evidence="17"/>
<dbReference type="EC" id="2.3.1.157" evidence="17"/>
<evidence type="ECO:0000256" key="16">
    <source>
        <dbReference type="ARBA" id="ARBA00049628"/>
    </source>
</evidence>
<feature type="binding site" evidence="17">
    <location>
        <position position="382"/>
    </location>
    <ligand>
        <name>UDP-N-acetyl-alpha-D-glucosamine</name>
        <dbReference type="ChEBI" id="CHEBI:57705"/>
    </ligand>
</feature>
<dbReference type="NCBIfam" id="TIGR01173">
    <property type="entry name" value="glmU"/>
    <property type="match status" value="1"/>
</dbReference>
<dbReference type="HAMAP" id="MF_01631">
    <property type="entry name" value="GlmU"/>
    <property type="match status" value="1"/>
</dbReference>
<accession>A0A841FTM9</accession>
<comment type="subcellular location">
    <subcellularLocation>
        <location evidence="17">Cytoplasm</location>
    </subcellularLocation>
</comment>
<keyword evidence="11 17" id="KW-0511">Multifunctional enzyme</keyword>
<evidence type="ECO:0000256" key="8">
    <source>
        <dbReference type="ARBA" id="ARBA00022842"/>
    </source>
</evidence>
<dbReference type="UniPathway" id="UPA00113">
    <property type="reaction ID" value="UER00532"/>
</dbReference>
<protein>
    <recommendedName>
        <fullName evidence="17">Bifunctional protein GlmU</fullName>
    </recommendedName>
    <domain>
        <recommendedName>
            <fullName evidence="17">UDP-N-acetylglucosamine pyrophosphorylase</fullName>
            <ecNumber evidence="17">2.7.7.23</ecNumber>
        </recommendedName>
        <alternativeName>
            <fullName evidence="17">N-acetylglucosamine-1-phosphate uridyltransferase</fullName>
        </alternativeName>
    </domain>
    <domain>
        <recommendedName>
            <fullName evidence="17">Glucosamine-1-phosphate N-acetyltransferase</fullName>
            <ecNumber evidence="17">2.3.1.157</ecNumber>
        </recommendedName>
    </domain>
</protein>
<dbReference type="NCBIfam" id="NF010932">
    <property type="entry name" value="PRK14352.1"/>
    <property type="match status" value="1"/>
</dbReference>
<feature type="compositionally biased region" description="Basic and acidic residues" evidence="18">
    <location>
        <begin position="466"/>
        <end position="481"/>
    </location>
</feature>
<feature type="binding site" evidence="17">
    <location>
        <begin position="83"/>
        <end position="84"/>
    </location>
    <ligand>
        <name>UDP-N-acetyl-alpha-D-glucosamine</name>
        <dbReference type="ChEBI" id="CHEBI:57705"/>
    </ligand>
</feature>
<keyword evidence="12 17" id="KW-0012">Acyltransferase</keyword>
<dbReference type="UniPathway" id="UPA00973"/>
<comment type="pathway">
    <text evidence="17">Nucleotide-sugar biosynthesis; UDP-N-acetyl-alpha-D-glucosamine biosynthesis; N-acetyl-alpha-D-glucosamine 1-phosphate from alpha-D-glucosamine 6-phosphate (route II): step 2/2.</text>
</comment>
<keyword evidence="10 17" id="KW-0573">Peptidoglycan synthesis</keyword>
<dbReference type="GO" id="GO:0071555">
    <property type="term" value="P:cell wall organization"/>
    <property type="evidence" value="ECO:0007669"/>
    <property type="project" value="UniProtKB-KW"/>
</dbReference>
<dbReference type="Pfam" id="PF12804">
    <property type="entry name" value="NTP_transf_3"/>
    <property type="match status" value="1"/>
</dbReference>
<feature type="binding site" evidence="17">
    <location>
        <position position="445"/>
    </location>
    <ligand>
        <name>acetyl-CoA</name>
        <dbReference type="ChEBI" id="CHEBI:57288"/>
    </ligand>
</feature>
<feature type="binding site" evidence="17">
    <location>
        <position position="145"/>
    </location>
    <ligand>
        <name>UDP-N-acetyl-alpha-D-glucosamine</name>
        <dbReference type="ChEBI" id="CHEBI:57705"/>
    </ligand>
</feature>
<evidence type="ECO:0000256" key="13">
    <source>
        <dbReference type="ARBA" id="ARBA00023316"/>
    </source>
</evidence>
<dbReference type="PROSITE" id="PS00101">
    <property type="entry name" value="HEXAPEP_TRANSFERASES"/>
    <property type="match status" value="1"/>
</dbReference>
<comment type="catalytic activity">
    <reaction evidence="14 17">
        <text>alpha-D-glucosamine 1-phosphate + acetyl-CoA = N-acetyl-alpha-D-glucosamine 1-phosphate + CoA + H(+)</text>
        <dbReference type="Rhea" id="RHEA:13725"/>
        <dbReference type="ChEBI" id="CHEBI:15378"/>
        <dbReference type="ChEBI" id="CHEBI:57287"/>
        <dbReference type="ChEBI" id="CHEBI:57288"/>
        <dbReference type="ChEBI" id="CHEBI:57776"/>
        <dbReference type="ChEBI" id="CHEBI:58516"/>
        <dbReference type="EC" id="2.3.1.157"/>
    </reaction>
</comment>
<dbReference type="GO" id="GO:0008360">
    <property type="term" value="P:regulation of cell shape"/>
    <property type="evidence" value="ECO:0007669"/>
    <property type="project" value="UniProtKB-KW"/>
</dbReference>
<evidence type="ECO:0000256" key="5">
    <source>
        <dbReference type="ARBA" id="ARBA00022695"/>
    </source>
</evidence>
<evidence type="ECO:0000256" key="14">
    <source>
        <dbReference type="ARBA" id="ARBA00048247"/>
    </source>
</evidence>
<keyword evidence="6 17" id="KW-0479">Metal-binding</keyword>
<feature type="binding site" evidence="17">
    <location>
        <position position="175"/>
    </location>
    <ligand>
        <name>UDP-N-acetyl-alpha-D-glucosamine</name>
        <dbReference type="ChEBI" id="CHEBI:57705"/>
    </ligand>
</feature>
<feature type="binding site" evidence="17">
    <location>
        <position position="410"/>
    </location>
    <ligand>
        <name>acetyl-CoA</name>
        <dbReference type="ChEBI" id="CHEBI:57288"/>
    </ligand>
</feature>
<feature type="binding site" evidence="17">
    <location>
        <position position="108"/>
    </location>
    <ligand>
        <name>Mg(2+)</name>
        <dbReference type="ChEBI" id="CHEBI:18420"/>
    </ligand>
</feature>
<reference evidence="20 21" key="1">
    <citation type="submission" date="2020-08" db="EMBL/GenBank/DDBJ databases">
        <title>Genomic Encyclopedia of Type Strains, Phase IV (KMG-IV): sequencing the most valuable type-strain genomes for metagenomic binning, comparative biology and taxonomic classification.</title>
        <authorList>
            <person name="Goeker M."/>
        </authorList>
    </citation>
    <scope>NUCLEOTIDE SEQUENCE [LARGE SCALE GENOMIC DNA]</scope>
    <source>
        <strain evidence="20 21">YIM 65646</strain>
    </source>
</reference>
<dbReference type="SUPFAM" id="SSF53448">
    <property type="entry name" value="Nucleotide-diphospho-sugar transferases"/>
    <property type="match status" value="1"/>
</dbReference>
<comment type="pathway">
    <text evidence="17">Nucleotide-sugar biosynthesis; UDP-N-acetyl-alpha-D-glucosamine biosynthesis; UDP-N-acetyl-alpha-D-glucosamine from N-acetyl-alpha-D-glucosamine 1-phosphate: step 1/1.</text>
</comment>
<comment type="cofactor">
    <cofactor evidence="17">
        <name>Mg(2+)</name>
        <dbReference type="ChEBI" id="CHEBI:18420"/>
    </cofactor>
    <text evidence="17">Binds 1 Mg(2+) ion per subunit.</text>
</comment>
<evidence type="ECO:0000256" key="2">
    <source>
        <dbReference type="ARBA" id="ARBA00007947"/>
    </source>
</evidence>
<evidence type="ECO:0000259" key="19">
    <source>
        <dbReference type="Pfam" id="PF12804"/>
    </source>
</evidence>
<evidence type="ECO:0000313" key="20">
    <source>
        <dbReference type="EMBL" id="MBB6036687.1"/>
    </source>
</evidence>
<dbReference type="PANTHER" id="PTHR43584:SF3">
    <property type="entry name" value="BIFUNCTIONAL PROTEIN GLMU"/>
    <property type="match status" value="1"/>
</dbReference>
<evidence type="ECO:0000256" key="1">
    <source>
        <dbReference type="ARBA" id="ARBA00007707"/>
    </source>
</evidence>
<feature type="active site" description="Proton acceptor" evidence="17">
    <location>
        <position position="368"/>
    </location>
</feature>
<feature type="region of interest" description="Disordered" evidence="18">
    <location>
        <begin position="456"/>
        <end position="481"/>
    </location>
</feature>
<feature type="binding site" evidence="17">
    <location>
        <position position="233"/>
    </location>
    <ligand>
        <name>UDP-N-acetyl-alpha-D-glucosamine</name>
        <dbReference type="ChEBI" id="CHEBI:57705"/>
    </ligand>
</feature>
<dbReference type="InterPro" id="IPR011004">
    <property type="entry name" value="Trimer_LpxA-like_sf"/>
</dbReference>
<feature type="binding site" evidence="17">
    <location>
        <position position="385"/>
    </location>
    <ligand>
        <name>acetyl-CoA</name>
        <dbReference type="ChEBI" id="CHEBI:57288"/>
    </ligand>
</feature>
<feature type="binding site" evidence="17">
    <location>
        <position position="78"/>
    </location>
    <ligand>
        <name>UDP-N-acetyl-alpha-D-glucosamine</name>
        <dbReference type="ChEBI" id="CHEBI:57705"/>
    </ligand>
</feature>
<dbReference type="GO" id="GO:0003977">
    <property type="term" value="F:UDP-N-acetylglucosamine diphosphorylase activity"/>
    <property type="evidence" value="ECO:0007669"/>
    <property type="project" value="UniProtKB-UniRule"/>
</dbReference>
<feature type="binding site" evidence="17">
    <location>
        <begin position="11"/>
        <end position="14"/>
    </location>
    <ligand>
        <name>UDP-N-acetyl-alpha-D-glucosamine</name>
        <dbReference type="ChEBI" id="CHEBI:57705"/>
    </ligand>
</feature>
<comment type="function">
    <text evidence="16 17">Catalyzes the last two sequential reactions in the de novo biosynthetic pathway for UDP-N-acetylglucosamine (UDP-GlcNAc). The C-terminal domain catalyzes the transfer of acetyl group from acetyl coenzyme A to glucosamine-1-phosphate (GlcN-1-P) to produce N-acetylglucosamine-1-phosphate (GlcNAc-1-P), which is converted into UDP-GlcNAc by the transfer of uridine 5-monophosphate (from uridine 5-triphosphate), a reaction catalyzed by the N-terminal domain.</text>
</comment>
<organism evidence="20 21">
    <name type="scientific">Phytomonospora endophytica</name>
    <dbReference type="NCBI Taxonomy" id="714109"/>
    <lineage>
        <taxon>Bacteria</taxon>
        <taxon>Bacillati</taxon>
        <taxon>Actinomycetota</taxon>
        <taxon>Actinomycetes</taxon>
        <taxon>Micromonosporales</taxon>
        <taxon>Micromonosporaceae</taxon>
        <taxon>Phytomonospora</taxon>
    </lineage>
</organism>
<dbReference type="InterPro" id="IPR025877">
    <property type="entry name" value="MobA-like_NTP_Trfase"/>
</dbReference>
<gene>
    <name evidence="17" type="primary">glmU</name>
    <name evidence="20" type="ORF">HNR73_004558</name>
</gene>